<dbReference type="GO" id="GO:0030425">
    <property type="term" value="C:dendrite"/>
    <property type="evidence" value="ECO:0007669"/>
    <property type="project" value="TreeGrafter"/>
</dbReference>
<evidence type="ECO:0000256" key="8">
    <source>
        <dbReference type="RuleBase" id="RU363108"/>
    </source>
</evidence>
<comment type="function">
    <text evidence="8">Gustatory receptor which mediates acceptance or avoidance behavior, depending on its substrates.</text>
</comment>
<dbReference type="GO" id="GO:0007635">
    <property type="term" value="P:chemosensory behavior"/>
    <property type="evidence" value="ECO:0007669"/>
    <property type="project" value="TreeGrafter"/>
</dbReference>
<evidence type="ECO:0000256" key="1">
    <source>
        <dbReference type="ARBA" id="ARBA00004651"/>
    </source>
</evidence>
<keyword evidence="4 8" id="KW-1133">Transmembrane helix</keyword>
<evidence type="ECO:0000256" key="2">
    <source>
        <dbReference type="ARBA" id="ARBA00022475"/>
    </source>
</evidence>
<feature type="transmembrane region" description="Helical" evidence="8">
    <location>
        <begin position="349"/>
        <end position="368"/>
    </location>
</feature>
<evidence type="ECO:0000256" key="7">
    <source>
        <dbReference type="ARBA" id="ARBA00023224"/>
    </source>
</evidence>
<dbReference type="Pfam" id="PF08395">
    <property type="entry name" value="7tm_7"/>
    <property type="match status" value="1"/>
</dbReference>
<keyword evidence="2 8" id="KW-1003">Cell membrane</keyword>
<dbReference type="PANTHER" id="PTHR21143">
    <property type="entry name" value="INVERTEBRATE GUSTATORY RECEPTOR"/>
    <property type="match status" value="1"/>
</dbReference>
<keyword evidence="6 8" id="KW-0675">Receptor</keyword>
<feature type="transmembrane region" description="Helical" evidence="8">
    <location>
        <begin position="123"/>
        <end position="147"/>
    </location>
</feature>
<dbReference type="AlphaFoldDB" id="A0AAW2I569"/>
<feature type="transmembrane region" description="Helical" evidence="8">
    <location>
        <begin position="275"/>
        <end position="292"/>
    </location>
</feature>
<dbReference type="PANTHER" id="PTHR21143:SF133">
    <property type="entry name" value="GUSTATORY AND PHEROMONE RECEPTOR 32A-RELATED"/>
    <property type="match status" value="1"/>
</dbReference>
<dbReference type="GO" id="GO:0030424">
    <property type="term" value="C:axon"/>
    <property type="evidence" value="ECO:0007669"/>
    <property type="project" value="TreeGrafter"/>
</dbReference>
<dbReference type="GO" id="GO:0007165">
    <property type="term" value="P:signal transduction"/>
    <property type="evidence" value="ECO:0007669"/>
    <property type="project" value="UniProtKB-KW"/>
</dbReference>
<protein>
    <recommendedName>
        <fullName evidence="8">Gustatory receptor</fullName>
    </recommendedName>
</protein>
<evidence type="ECO:0000256" key="6">
    <source>
        <dbReference type="ARBA" id="ARBA00023170"/>
    </source>
</evidence>
<evidence type="ECO:0000313" key="9">
    <source>
        <dbReference type="EMBL" id="KAL0277309.1"/>
    </source>
</evidence>
<dbReference type="GO" id="GO:0050909">
    <property type="term" value="P:sensory perception of taste"/>
    <property type="evidence" value="ECO:0007669"/>
    <property type="project" value="InterPro"/>
</dbReference>
<organism evidence="9">
    <name type="scientific">Menopon gallinae</name>
    <name type="common">poultry shaft louse</name>
    <dbReference type="NCBI Taxonomy" id="328185"/>
    <lineage>
        <taxon>Eukaryota</taxon>
        <taxon>Metazoa</taxon>
        <taxon>Ecdysozoa</taxon>
        <taxon>Arthropoda</taxon>
        <taxon>Hexapoda</taxon>
        <taxon>Insecta</taxon>
        <taxon>Pterygota</taxon>
        <taxon>Neoptera</taxon>
        <taxon>Paraneoptera</taxon>
        <taxon>Psocodea</taxon>
        <taxon>Troctomorpha</taxon>
        <taxon>Phthiraptera</taxon>
        <taxon>Amblycera</taxon>
        <taxon>Menoponidae</taxon>
        <taxon>Menopon</taxon>
    </lineage>
</organism>
<comment type="caution">
    <text evidence="9">The sequence shown here is derived from an EMBL/GenBank/DDBJ whole genome shotgun (WGS) entry which is preliminary data.</text>
</comment>
<dbReference type="GO" id="GO:0008049">
    <property type="term" value="P:male courtship behavior"/>
    <property type="evidence" value="ECO:0007669"/>
    <property type="project" value="TreeGrafter"/>
</dbReference>
<dbReference type="GO" id="GO:0005886">
    <property type="term" value="C:plasma membrane"/>
    <property type="evidence" value="ECO:0007669"/>
    <property type="project" value="UniProtKB-SubCell"/>
</dbReference>
<accession>A0AAW2I569</accession>
<gene>
    <name evidence="9" type="ORF">PYX00_004645</name>
</gene>
<keyword evidence="3 8" id="KW-0812">Transmembrane</keyword>
<feature type="transmembrane region" description="Helical" evidence="8">
    <location>
        <begin position="153"/>
        <end position="172"/>
    </location>
</feature>
<evidence type="ECO:0000256" key="3">
    <source>
        <dbReference type="ARBA" id="ARBA00022692"/>
    </source>
</evidence>
<feature type="transmembrane region" description="Helical" evidence="8">
    <location>
        <begin position="74"/>
        <end position="96"/>
    </location>
</feature>
<name>A0AAW2I569_9NEOP</name>
<keyword evidence="5 8" id="KW-0472">Membrane</keyword>
<evidence type="ECO:0000256" key="5">
    <source>
        <dbReference type="ARBA" id="ARBA00023136"/>
    </source>
</evidence>
<feature type="transmembrane region" description="Helical" evidence="8">
    <location>
        <begin position="42"/>
        <end position="62"/>
    </location>
</feature>
<feature type="transmembrane region" description="Helical" evidence="8">
    <location>
        <begin position="236"/>
        <end position="255"/>
    </location>
</feature>
<dbReference type="InterPro" id="IPR013604">
    <property type="entry name" value="7TM_chemorcpt"/>
</dbReference>
<sequence>MADLARDNFERAGLVWEKVTTVVGLACLTREGDKITVSRWKVAYCAVILSISLIFTFLRILVEPIDRKRSVAYFVYFITVCNSLCCSAAIIGLTIYNRERDAANLQEMRRLRRRYNLRGCRSMWSYFPPSFIIPCLTIVGENIYFAVVSPIPISPLTFTSYFFSIYNFILYGNIHFHLSMVKDGFSRLNGNLKELETKASTGNRERVLLELRGLRSMHHEFFECFSRSERLLSSRIILSIGYNFVNCVLFTFYGFIDGLRVTWRFSPLTEWVTAFYWAVCCFFGLYVMILPFERIREQAHLSVIAIQSLSTRSGYSSSFYNELLLFSSQIILDDVEFGPNDFLNMNKRMLLSAFGAVTSSLTILLQMWQG</sequence>
<comment type="subcellular location">
    <subcellularLocation>
        <location evidence="1 8">Cell membrane</location>
        <topology evidence="1 8">Multi-pass membrane protein</topology>
    </subcellularLocation>
</comment>
<dbReference type="EMBL" id="JARGDH010000002">
    <property type="protein sequence ID" value="KAL0277309.1"/>
    <property type="molecule type" value="Genomic_DNA"/>
</dbReference>
<comment type="similarity">
    <text evidence="8">Belongs to the insect chemoreceptor superfamily. Gustatory receptor (GR) family.</text>
</comment>
<evidence type="ECO:0000256" key="4">
    <source>
        <dbReference type="ARBA" id="ARBA00022989"/>
    </source>
</evidence>
<keyword evidence="7 8" id="KW-0807">Transducer</keyword>
<reference evidence="9" key="1">
    <citation type="journal article" date="2024" name="Gigascience">
        <title>Chromosome-level genome of the poultry shaft louse Menopon gallinae provides insight into the host-switching and adaptive evolution of parasitic lice.</title>
        <authorList>
            <person name="Xu Y."/>
            <person name="Ma L."/>
            <person name="Liu S."/>
            <person name="Liang Y."/>
            <person name="Liu Q."/>
            <person name="He Z."/>
            <person name="Tian L."/>
            <person name="Duan Y."/>
            <person name="Cai W."/>
            <person name="Li H."/>
            <person name="Song F."/>
        </authorList>
    </citation>
    <scope>NUCLEOTIDE SEQUENCE</scope>
    <source>
        <strain evidence="9">Cailab_2023a</strain>
    </source>
</reference>
<dbReference type="GO" id="GO:0043025">
    <property type="term" value="C:neuronal cell body"/>
    <property type="evidence" value="ECO:0007669"/>
    <property type="project" value="TreeGrafter"/>
</dbReference>
<proteinExistence type="inferred from homology"/>